<gene>
    <name evidence="2" type="ORF">ACFOWZ_04130</name>
</gene>
<organism evidence="2 3">
    <name type="scientific">Lentzea rhizosphaerae</name>
    <dbReference type="NCBI Taxonomy" id="2041025"/>
    <lineage>
        <taxon>Bacteria</taxon>
        <taxon>Bacillati</taxon>
        <taxon>Actinomycetota</taxon>
        <taxon>Actinomycetes</taxon>
        <taxon>Pseudonocardiales</taxon>
        <taxon>Pseudonocardiaceae</taxon>
        <taxon>Lentzea</taxon>
    </lineage>
</organism>
<sequence>MYRIDAEVMIPGRGSPLSDATVIVDGHRISYAGPRDGAPPESHPTVSVPVVMPGLWDCHVHFAGVREGASTQEMMLTPAPLATARAVKDAETLLQAGFTSVRDLGGYGVHLATAVAEGTVRGPSIYSANKVISQTGGHSDAHRLPYESVSDPCRANGMQILADGVDECLKATRLQLREGARVIKVCTSGGVVSEMDDPYHRQFSDAELRAIVEEAGRADRAVAAHCHGKKGVLAAVAAGCTTIEHGSQIDEETAAAIKESGAVLVPTRTIFAALHANLAVLPPHWRSKVARLAEEHLTSMQIALSAGVPMAAGTDLGLSLPGTPLSFGRNGAEFEHLVAAGMTPLEAIEAGTAAAPATLGAQAPRSGLLAEGYDADVIALAADPVADISVLTRPELVTHVWRRGEPVKGAHTDTTTGTIDEFRRRIDTTRS</sequence>
<dbReference type="InterPro" id="IPR006680">
    <property type="entry name" value="Amidohydro-rel"/>
</dbReference>
<name>A0ABV8BM51_9PSEU</name>
<proteinExistence type="predicted"/>
<dbReference type="InterPro" id="IPR051781">
    <property type="entry name" value="Metallo-dep_Hydrolase"/>
</dbReference>
<dbReference type="Proteomes" id="UP001595690">
    <property type="component" value="Unassembled WGS sequence"/>
</dbReference>
<keyword evidence="3" id="KW-1185">Reference proteome</keyword>
<reference evidence="3" key="1">
    <citation type="journal article" date="2019" name="Int. J. Syst. Evol. Microbiol.">
        <title>The Global Catalogue of Microorganisms (GCM) 10K type strain sequencing project: providing services to taxonomists for standard genome sequencing and annotation.</title>
        <authorList>
            <consortium name="The Broad Institute Genomics Platform"/>
            <consortium name="The Broad Institute Genome Sequencing Center for Infectious Disease"/>
            <person name="Wu L."/>
            <person name="Ma J."/>
        </authorList>
    </citation>
    <scope>NUCLEOTIDE SEQUENCE [LARGE SCALE GENOMIC DNA]</scope>
    <source>
        <strain evidence="3">CGMCC 4.7405</strain>
    </source>
</reference>
<dbReference type="Pfam" id="PF01979">
    <property type="entry name" value="Amidohydro_1"/>
    <property type="match status" value="1"/>
</dbReference>
<evidence type="ECO:0000313" key="2">
    <source>
        <dbReference type="EMBL" id="MFC3890649.1"/>
    </source>
</evidence>
<dbReference type="InterPro" id="IPR057744">
    <property type="entry name" value="OTAase-like"/>
</dbReference>
<feature type="domain" description="Amidohydrolase-related" evidence="1">
    <location>
        <begin position="50"/>
        <end position="407"/>
    </location>
</feature>
<dbReference type="Gene3D" id="2.30.40.10">
    <property type="entry name" value="Urease, subunit C, domain 1"/>
    <property type="match status" value="1"/>
</dbReference>
<dbReference type="EMBL" id="JBHRZI010000005">
    <property type="protein sequence ID" value="MFC3890649.1"/>
    <property type="molecule type" value="Genomic_DNA"/>
</dbReference>
<dbReference type="PANTHER" id="PTHR43135:SF3">
    <property type="entry name" value="ALPHA-D-RIBOSE 1-METHYLPHOSPHONATE 5-TRIPHOSPHATE DIPHOSPHATASE"/>
    <property type="match status" value="1"/>
</dbReference>
<dbReference type="SUPFAM" id="SSF51338">
    <property type="entry name" value="Composite domain of metallo-dependent hydrolases"/>
    <property type="match status" value="1"/>
</dbReference>
<evidence type="ECO:0000259" key="1">
    <source>
        <dbReference type="Pfam" id="PF01979"/>
    </source>
</evidence>
<protein>
    <submittedName>
        <fullName evidence="2">Amidohydrolase family protein</fullName>
    </submittedName>
</protein>
<comment type="caution">
    <text evidence="2">The sequence shown here is derived from an EMBL/GenBank/DDBJ whole genome shotgun (WGS) entry which is preliminary data.</text>
</comment>
<dbReference type="RefSeq" id="WP_382368872.1">
    <property type="nucleotide sequence ID" value="NZ_JBHRZI010000005.1"/>
</dbReference>
<dbReference type="Gene3D" id="3.20.20.140">
    <property type="entry name" value="Metal-dependent hydrolases"/>
    <property type="match status" value="1"/>
</dbReference>
<dbReference type="PANTHER" id="PTHR43135">
    <property type="entry name" value="ALPHA-D-RIBOSE 1-METHYLPHOSPHONATE 5-TRIPHOSPHATE DIPHOSPHATASE"/>
    <property type="match status" value="1"/>
</dbReference>
<dbReference type="InterPro" id="IPR011059">
    <property type="entry name" value="Metal-dep_hydrolase_composite"/>
</dbReference>
<dbReference type="SUPFAM" id="SSF51556">
    <property type="entry name" value="Metallo-dependent hydrolases"/>
    <property type="match status" value="1"/>
</dbReference>
<accession>A0ABV8BM51</accession>
<dbReference type="InterPro" id="IPR032466">
    <property type="entry name" value="Metal_Hydrolase"/>
</dbReference>
<evidence type="ECO:0000313" key="3">
    <source>
        <dbReference type="Proteomes" id="UP001595690"/>
    </source>
</evidence>
<dbReference type="CDD" id="cd01299">
    <property type="entry name" value="Met_dep_hydrolase_A"/>
    <property type="match status" value="1"/>
</dbReference>